<feature type="region of interest" description="Disordered" evidence="11">
    <location>
        <begin position="1339"/>
        <end position="1395"/>
    </location>
</feature>
<evidence type="ECO:0000256" key="9">
    <source>
        <dbReference type="ARBA" id="ARBA00034629"/>
    </source>
</evidence>
<dbReference type="PROSITE" id="PS00616">
    <property type="entry name" value="HIS_ACID_PHOSPHAT_1"/>
    <property type="match status" value="1"/>
</dbReference>
<feature type="compositionally biased region" description="Polar residues" evidence="11">
    <location>
        <begin position="1102"/>
        <end position="1119"/>
    </location>
</feature>
<keyword evidence="14" id="KW-1185">Reference proteome</keyword>
<dbReference type="Proteomes" id="UP001208570">
    <property type="component" value="Unassembled WGS sequence"/>
</dbReference>
<dbReference type="Pfam" id="PF18086">
    <property type="entry name" value="PPIP5K2_N"/>
    <property type="match status" value="1"/>
</dbReference>
<feature type="compositionally biased region" description="Low complexity" evidence="11">
    <location>
        <begin position="963"/>
        <end position="987"/>
    </location>
</feature>
<comment type="catalytic activity">
    <reaction evidence="9">
        <text>1D-myo-inositol hexakisphosphate + ATP = 1-diphospho-1D-myo-inositol 2,3,4,5,6-pentakisphosphate + ADP</text>
        <dbReference type="Rhea" id="RHEA:37459"/>
        <dbReference type="ChEBI" id="CHEBI:30616"/>
        <dbReference type="ChEBI" id="CHEBI:58130"/>
        <dbReference type="ChEBI" id="CHEBI:74946"/>
        <dbReference type="ChEBI" id="CHEBI:456216"/>
        <dbReference type="EC" id="2.7.4.24"/>
    </reaction>
    <physiologicalReaction direction="left-to-right" evidence="9">
        <dbReference type="Rhea" id="RHEA:37460"/>
    </physiologicalReaction>
</comment>
<dbReference type="Gene3D" id="3.40.50.1240">
    <property type="entry name" value="Phosphoglycerate mutase-like"/>
    <property type="match status" value="1"/>
</dbReference>
<organism evidence="13 14">
    <name type="scientific">Paralvinella palmiformis</name>
    <dbReference type="NCBI Taxonomy" id="53620"/>
    <lineage>
        <taxon>Eukaryota</taxon>
        <taxon>Metazoa</taxon>
        <taxon>Spiralia</taxon>
        <taxon>Lophotrochozoa</taxon>
        <taxon>Annelida</taxon>
        <taxon>Polychaeta</taxon>
        <taxon>Sedentaria</taxon>
        <taxon>Canalipalpata</taxon>
        <taxon>Terebellida</taxon>
        <taxon>Terebelliformia</taxon>
        <taxon>Alvinellidae</taxon>
        <taxon>Paralvinella</taxon>
    </lineage>
</organism>
<dbReference type="InterPro" id="IPR037446">
    <property type="entry name" value="His_Pase_VIP1"/>
</dbReference>
<dbReference type="FunFam" id="3.30.470.20:FF:000003">
    <property type="entry name" value="Inositol hexakisphosphate and diphosphoinositol-pentakisphosphate kinase"/>
    <property type="match status" value="1"/>
</dbReference>
<evidence type="ECO:0000313" key="14">
    <source>
        <dbReference type="Proteomes" id="UP001208570"/>
    </source>
</evidence>
<feature type="region of interest" description="Disordered" evidence="11">
    <location>
        <begin position="937"/>
        <end position="998"/>
    </location>
</feature>
<keyword evidence="4 10" id="KW-0808">Transferase</keyword>
<comment type="caution">
    <text evidence="13">The sequence shown here is derived from an EMBL/GenBank/DDBJ whole genome shotgun (WGS) entry which is preliminary data.</text>
</comment>
<protein>
    <recommendedName>
        <fullName evidence="10">Inositol hexakisphosphate and diphosphoinositol-pentakisphosphate kinase</fullName>
        <ecNumber evidence="10">2.7.4.24</ecNumber>
    </recommendedName>
</protein>
<evidence type="ECO:0000256" key="2">
    <source>
        <dbReference type="ARBA" id="ARBA00005609"/>
    </source>
</evidence>
<dbReference type="CDD" id="cd07061">
    <property type="entry name" value="HP_HAP_like"/>
    <property type="match status" value="1"/>
</dbReference>
<reference evidence="13" key="1">
    <citation type="journal article" date="2023" name="Mol. Biol. Evol.">
        <title>Third-Generation Sequencing Reveals the Adaptive Role of the Epigenome in Three Deep-Sea Polychaetes.</title>
        <authorList>
            <person name="Perez M."/>
            <person name="Aroh O."/>
            <person name="Sun Y."/>
            <person name="Lan Y."/>
            <person name="Juniper S.K."/>
            <person name="Young C.R."/>
            <person name="Angers B."/>
            <person name="Qian P.Y."/>
        </authorList>
    </citation>
    <scope>NUCLEOTIDE SEQUENCE</scope>
    <source>
        <strain evidence="13">P08H-3</strain>
    </source>
</reference>
<dbReference type="PANTHER" id="PTHR12750:SF9">
    <property type="entry name" value="INOSITOL HEXAKISPHOSPHATE AND DIPHOSPHOINOSITOL-PENTAKISPHOSPHATE KINASE"/>
    <property type="match status" value="1"/>
</dbReference>
<feature type="compositionally biased region" description="Polar residues" evidence="11">
    <location>
        <begin position="1033"/>
        <end position="1055"/>
    </location>
</feature>
<keyword evidence="6 10" id="KW-0418">Kinase</keyword>
<dbReference type="Gene3D" id="3.40.50.11950">
    <property type="match status" value="1"/>
</dbReference>
<dbReference type="Pfam" id="PF00328">
    <property type="entry name" value="His_Phos_2"/>
    <property type="match status" value="1"/>
</dbReference>
<feature type="compositionally biased region" description="Low complexity" evidence="11">
    <location>
        <begin position="1374"/>
        <end position="1383"/>
    </location>
</feature>
<feature type="compositionally biased region" description="Polar residues" evidence="11">
    <location>
        <begin position="1363"/>
        <end position="1373"/>
    </location>
</feature>
<evidence type="ECO:0000256" key="1">
    <source>
        <dbReference type="ARBA" id="ARBA00004514"/>
    </source>
</evidence>
<evidence type="ECO:0000256" key="8">
    <source>
        <dbReference type="ARBA" id="ARBA00033696"/>
    </source>
</evidence>
<dbReference type="GO" id="GO:0032958">
    <property type="term" value="P:inositol phosphate biosynthetic process"/>
    <property type="evidence" value="ECO:0007669"/>
    <property type="project" value="TreeGrafter"/>
</dbReference>
<sequence>MATCNTQSEADVTNNACDIETKFFVGDECTDGSDEPKTVDSCEEKQVIVGICAMEKKSQSRPMLEILERLRRFEYIRTVVFEEQVILTKPIEEWPVCDCLISFHSKGFPLDKAVKYAELREPMVINDLYMQYSIMDRKKVHEILQEHGIAQPRYAALDRSAGNQNIDFVETEDSIEVNGVVFQKPFVEKPINADDHNVYIYFPVSAGGGSQRLFRKIANKSSVYSSINTVRKMGSYIYEDFMPTDGTDVKVYTVGPDYAHAEARKSPALDGKVERDKDGKEIRYPVLLSAKEKLVARKVYMAFKQTVCGFDLLRANGKSYVCDVNGFSFVKTSPKYYDDCAKILGNMILRQLAPSHHIPYSITYQPEDIPIVPTTYGTMMELRCVIAVIRHGDRTPKQKMKMEVRHKKFFELFEKYNGYKSGQLKLKRPKQLQEVLDIARALLMEKHNKRSDEFEEKRSKLKQLKAVLEMYGHFSGINRKVQLKYQPHGAPRRSSDDDDDGPRDPSLVLILKWGGELTPAGKIQAEELGKAFRCMYPGGQGDYGAPGLGLLRLHSTQRHDLKIYASDEGRVQMTAAAFARGFLALEGELTPILVQMVKSANMNGLLDNDNESSKYQNIVKERLQTLLNLDRDFTEEDYEKLVPTGGGSLIRAMRTIGNPLRACNRIYYIMCKLLDRIKELKQKPRAEEVKLYHGESWELMTRRWSKLVKDFRMKNKQYDISKVPDIYDCIKYDLLHNNKILRFKESNELHVLSKAMADIVIPQEYGVTKEEKLLIGQCICMPLLRKILVDLQRNVDEDTTRLDSRYSEGVSTPHRHVRTRLYFTSESHIHSLLTIFRYGGLLDPNKDQQWARAMEYVNGVPELNYMTQIVIMMYEDPTKDPASDERFHVELHFSPGAYTVGQDMKDPAGPGFKSQMKEHEKKLKEAKEKELAEKAKIHDHTFPESLTDIQSQEVKVMDKSQEDTSTSLSSVSSIVTLSDSSSFQSKDSTSETRLSSNSLEKVASLPEFGIGTGEENVNPILPLMIPEVMTNETRSDATTPSNSTTSDTLQDQISIEDSRPTPDEVKSVTFDPLPHVSDTTSPGIKQEQPLPCTASPEEAHLEQQQASSAITEPVNITTKSRQRHKSAGSLGQNPNKFSQQYVSEESLKEAMDFFNPNKERKCYDDNERNVADLSSKSLKKDGRRHSYENDLHKREDLSQIAIKAWSDKALSSTAEQIRSSFLSMFAQSHFDKSGAHLPLLISTQVITGSASAPDLTTDDCLRGVEGWKVPSIRPLETLHNALTLKQMETFMRAITETAFRTPVSSPCQGTPICLTPRGAAPPMGMLNLSYYPGYSSGCSSSGPSSPTSMSNPDVFMRKLKQLMNPNSNSSETDSASQLPSQESRSSDSSDKMTSS</sequence>
<comment type="catalytic activity">
    <reaction evidence="8">
        <text>5-diphospho-1D-myo-inositol 1,2,3,4,6-pentakisphosphate + ATP + H(+) = 1,5-bis(diphospho)-1D-myo-inositol 2,3,4,6-tetrakisphosphate + ADP</text>
        <dbReference type="Rhea" id="RHEA:10276"/>
        <dbReference type="ChEBI" id="CHEBI:15378"/>
        <dbReference type="ChEBI" id="CHEBI:30616"/>
        <dbReference type="ChEBI" id="CHEBI:58628"/>
        <dbReference type="ChEBI" id="CHEBI:77983"/>
        <dbReference type="ChEBI" id="CHEBI:456216"/>
        <dbReference type="EC" id="2.7.4.24"/>
    </reaction>
    <physiologicalReaction direction="left-to-right" evidence="8">
        <dbReference type="Rhea" id="RHEA:10277"/>
    </physiologicalReaction>
</comment>
<name>A0AAD9JB32_9ANNE</name>
<dbReference type="EC" id="2.7.4.24" evidence="10"/>
<evidence type="ECO:0000256" key="3">
    <source>
        <dbReference type="ARBA" id="ARBA00022490"/>
    </source>
</evidence>
<dbReference type="InterPro" id="IPR040557">
    <property type="entry name" value="VIP1_N"/>
</dbReference>
<dbReference type="Gene3D" id="3.30.470.20">
    <property type="entry name" value="ATP-grasp fold, B domain"/>
    <property type="match status" value="1"/>
</dbReference>
<evidence type="ECO:0000256" key="10">
    <source>
        <dbReference type="RuleBase" id="RU365032"/>
    </source>
</evidence>
<comment type="similarity">
    <text evidence="2 10">Belongs to the histidine acid phosphatase family. VIP1 subfamily.</text>
</comment>
<comment type="function">
    <text evidence="10">Bifunctional inositol kinase that acts in concert with the IP6K kinases to synthesize the diphosphate group-containing inositol pyrophosphates diphosphoinositol pentakisphosphate, PP-InsP5, and bis-diphosphoinositol tetrakisphosphate, (PP)2-InsP4. PP-InsP5 and (PP)2-InsP4, also respectively called InsP7 and InsP8, may regulate a variety of cellular processes, including apoptosis, vesicle trafficking, cytoskeletal dynamics, and exocytosis. Phosphorylates inositol hexakisphosphate (InsP6).</text>
</comment>
<dbReference type="GO" id="GO:0005524">
    <property type="term" value="F:ATP binding"/>
    <property type="evidence" value="ECO:0007669"/>
    <property type="project" value="UniProtKB-KW"/>
</dbReference>
<dbReference type="InterPro" id="IPR033379">
    <property type="entry name" value="Acid_Pase_AS"/>
</dbReference>
<evidence type="ECO:0000259" key="12">
    <source>
        <dbReference type="Pfam" id="PF18086"/>
    </source>
</evidence>
<evidence type="ECO:0000256" key="6">
    <source>
        <dbReference type="ARBA" id="ARBA00022777"/>
    </source>
</evidence>
<feature type="compositionally biased region" description="Basic and acidic residues" evidence="11">
    <location>
        <begin position="1384"/>
        <end position="1395"/>
    </location>
</feature>
<dbReference type="GO" id="GO:0033857">
    <property type="term" value="F:5-diphosphoinositol pentakisphosphate 1-kinase activity"/>
    <property type="evidence" value="ECO:0007669"/>
    <property type="project" value="TreeGrafter"/>
</dbReference>
<evidence type="ECO:0000313" key="13">
    <source>
        <dbReference type="EMBL" id="KAK2149564.1"/>
    </source>
</evidence>
<accession>A0AAD9JB32</accession>
<feature type="compositionally biased region" description="Low complexity" evidence="11">
    <location>
        <begin position="1339"/>
        <end position="1350"/>
    </location>
</feature>
<dbReference type="SUPFAM" id="SSF56059">
    <property type="entry name" value="Glutathione synthetase ATP-binding domain-like"/>
    <property type="match status" value="1"/>
</dbReference>
<dbReference type="SUPFAM" id="SSF53254">
    <property type="entry name" value="Phosphoglycerate mutase-like"/>
    <property type="match status" value="1"/>
</dbReference>
<dbReference type="InterPro" id="IPR029033">
    <property type="entry name" value="His_PPase_superfam"/>
</dbReference>
<feature type="region of interest" description="Disordered" evidence="11">
    <location>
        <begin position="1033"/>
        <end position="1137"/>
    </location>
</feature>
<evidence type="ECO:0000256" key="11">
    <source>
        <dbReference type="SAM" id="MobiDB-lite"/>
    </source>
</evidence>
<dbReference type="GO" id="GO:0006020">
    <property type="term" value="P:inositol metabolic process"/>
    <property type="evidence" value="ECO:0007669"/>
    <property type="project" value="TreeGrafter"/>
</dbReference>
<dbReference type="GO" id="GO:0005829">
    <property type="term" value="C:cytosol"/>
    <property type="evidence" value="ECO:0007669"/>
    <property type="project" value="UniProtKB-SubCell"/>
</dbReference>
<evidence type="ECO:0000256" key="7">
    <source>
        <dbReference type="ARBA" id="ARBA00022840"/>
    </source>
</evidence>
<dbReference type="FunFam" id="3.40.50.11950:FF:000003">
    <property type="entry name" value="Inositol hexakisphosphate and diphosphoinositol-pentakisphosphate kinase"/>
    <property type="match status" value="1"/>
</dbReference>
<keyword evidence="5 10" id="KW-0547">Nucleotide-binding</keyword>
<feature type="domain" description="VIP1 N-terminal" evidence="12">
    <location>
        <begin position="47"/>
        <end position="136"/>
    </location>
</feature>
<comment type="subcellular location">
    <subcellularLocation>
        <location evidence="1 10">Cytoplasm</location>
        <location evidence="1 10">Cytosol</location>
    </subcellularLocation>
</comment>
<proteinExistence type="inferred from homology"/>
<evidence type="ECO:0000256" key="4">
    <source>
        <dbReference type="ARBA" id="ARBA00022679"/>
    </source>
</evidence>
<evidence type="ECO:0000256" key="5">
    <source>
        <dbReference type="ARBA" id="ARBA00022741"/>
    </source>
</evidence>
<keyword evidence="3 10" id="KW-0963">Cytoplasm</keyword>
<dbReference type="EMBL" id="JAODUP010000446">
    <property type="protein sequence ID" value="KAK2149564.1"/>
    <property type="molecule type" value="Genomic_DNA"/>
</dbReference>
<keyword evidence="7 10" id="KW-0067">ATP-binding</keyword>
<dbReference type="PANTHER" id="PTHR12750">
    <property type="entry name" value="DIPHOSPHOINOSITOL PENTAKISPHOSPHATE KINASE"/>
    <property type="match status" value="1"/>
</dbReference>
<gene>
    <name evidence="13" type="ORF">LSH36_446g00009</name>
</gene>
<dbReference type="InterPro" id="IPR000560">
    <property type="entry name" value="His_Pase_clade-2"/>
</dbReference>
<dbReference type="FunFam" id="3.40.50.11950:FF:000002">
    <property type="entry name" value="Inositol hexakisphosphate and diphosphoinositol-pentakisphosphate kinase"/>
    <property type="match status" value="1"/>
</dbReference>
<dbReference type="GO" id="GO:0000828">
    <property type="term" value="F:inositol hexakisphosphate kinase activity"/>
    <property type="evidence" value="ECO:0007669"/>
    <property type="project" value="UniProtKB-ARBA"/>
</dbReference>
<feature type="compositionally biased region" description="Basic and acidic residues" evidence="11">
    <location>
        <begin position="1056"/>
        <end position="1066"/>
    </location>
</feature>